<evidence type="ECO:0000256" key="4">
    <source>
        <dbReference type="ARBA" id="ARBA00022475"/>
    </source>
</evidence>
<evidence type="ECO:0000256" key="16">
    <source>
        <dbReference type="PIRSR" id="PIRSR601508-1"/>
    </source>
</evidence>
<keyword evidence="24" id="KW-1185">Reference proteome</keyword>
<keyword evidence="14" id="KW-0407">Ion channel</keyword>
<dbReference type="GO" id="GO:0045211">
    <property type="term" value="C:postsynaptic membrane"/>
    <property type="evidence" value="ECO:0007669"/>
    <property type="project" value="UniProtKB-SubCell"/>
</dbReference>
<evidence type="ECO:0000256" key="15">
    <source>
        <dbReference type="ARBA" id="ARBA00034100"/>
    </source>
</evidence>
<dbReference type="Gene3D" id="3.40.50.2300">
    <property type="match status" value="2"/>
</dbReference>
<keyword evidence="18" id="KW-1015">Disulfide bond</keyword>
<gene>
    <name evidence="25" type="primary">LOC112691603</name>
</gene>
<dbReference type="FunFam" id="3.40.190.10:FF:000061">
    <property type="entry name" value="Glutamate receptor, ionotropic kainate"/>
    <property type="match status" value="1"/>
</dbReference>
<dbReference type="Pfam" id="PF10613">
    <property type="entry name" value="Lig_chan-Glu_bd"/>
    <property type="match status" value="1"/>
</dbReference>
<comment type="similarity">
    <text evidence="2">Belongs to the glutamate-gated ion channel (TC 1.A.10.1) family.</text>
</comment>
<keyword evidence="13" id="KW-1071">Ligand-gated ion channel</keyword>
<evidence type="ECO:0000256" key="1">
    <source>
        <dbReference type="ARBA" id="ARBA00004651"/>
    </source>
</evidence>
<dbReference type="AlphaFoldDB" id="A0A8B8GGH2"/>
<keyword evidence="6 20" id="KW-1133">Transmembrane helix</keyword>
<feature type="transmembrane region" description="Helical" evidence="20">
    <location>
        <begin position="634"/>
        <end position="656"/>
    </location>
</feature>
<feature type="domain" description="Ionotropic glutamate receptor L-glutamate and glycine-binding" evidence="23">
    <location>
        <begin position="432"/>
        <end position="497"/>
    </location>
</feature>
<evidence type="ECO:0000256" key="12">
    <source>
        <dbReference type="ARBA" id="ARBA00023257"/>
    </source>
</evidence>
<evidence type="ECO:0000256" key="20">
    <source>
        <dbReference type="SAM" id="Phobius"/>
    </source>
</evidence>
<evidence type="ECO:0000256" key="8">
    <source>
        <dbReference type="ARBA" id="ARBA00023065"/>
    </source>
</evidence>
<evidence type="ECO:0000256" key="17">
    <source>
        <dbReference type="PIRSR" id="PIRSR601508-2"/>
    </source>
</evidence>
<evidence type="ECO:0000256" key="14">
    <source>
        <dbReference type="ARBA" id="ARBA00023303"/>
    </source>
</evidence>
<keyword evidence="21" id="KW-0732">Signal</keyword>
<feature type="binding site" evidence="16">
    <location>
        <position position="686"/>
    </location>
    <ligand>
        <name>L-glutamate</name>
        <dbReference type="ChEBI" id="CHEBI:29985"/>
    </ligand>
</feature>
<feature type="transmembrane region" description="Helical" evidence="20">
    <location>
        <begin position="822"/>
        <end position="846"/>
    </location>
</feature>
<evidence type="ECO:0000256" key="19">
    <source>
        <dbReference type="SAM" id="MobiDB-lite"/>
    </source>
</evidence>
<evidence type="ECO:0000259" key="22">
    <source>
        <dbReference type="SMART" id="SM00079"/>
    </source>
</evidence>
<feature type="compositionally biased region" description="Polar residues" evidence="19">
    <location>
        <begin position="882"/>
        <end position="899"/>
    </location>
</feature>
<keyword evidence="8" id="KW-0406">Ion transport</keyword>
<feature type="domain" description="Ionotropic glutamate receptor C-terminal" evidence="22">
    <location>
        <begin position="422"/>
        <end position="796"/>
    </location>
</feature>
<comment type="subcellular location">
    <subcellularLocation>
        <location evidence="1">Cell membrane</location>
        <topology evidence="1">Multi-pass membrane protein</topology>
    </subcellularLocation>
    <subcellularLocation>
        <location evidence="15">Postsynaptic cell membrane</location>
    </subcellularLocation>
</comment>
<dbReference type="FunFam" id="3.40.190.10:FF:000178">
    <property type="entry name" value="Glutamate receptor subunit"/>
    <property type="match status" value="1"/>
</dbReference>
<dbReference type="Gene3D" id="1.10.287.70">
    <property type="match status" value="1"/>
</dbReference>
<dbReference type="InterPro" id="IPR015683">
    <property type="entry name" value="Ionotropic_Glu_rcpt"/>
</dbReference>
<dbReference type="InterPro" id="IPR001828">
    <property type="entry name" value="ANF_lig-bd_rcpt"/>
</dbReference>
<keyword evidence="7" id="KW-0770">Synapse</keyword>
<accession>A0A8B8GGH2</accession>
<dbReference type="InterPro" id="IPR001508">
    <property type="entry name" value="Iono_Glu_rcpt_met"/>
</dbReference>
<reference evidence="25" key="1">
    <citation type="submission" date="2025-08" db="UniProtKB">
        <authorList>
            <consortium name="RefSeq"/>
        </authorList>
    </citation>
    <scope>IDENTIFICATION</scope>
    <source>
        <tissue evidence="25">Whole body</tissue>
    </source>
</reference>
<dbReference type="FunFam" id="1.10.287.70:FF:000105">
    <property type="entry name" value="Eye-enriched kainate receptor, isoform A"/>
    <property type="match status" value="1"/>
</dbReference>
<evidence type="ECO:0000256" key="7">
    <source>
        <dbReference type="ARBA" id="ARBA00023018"/>
    </source>
</evidence>
<keyword evidence="4" id="KW-1003">Cell membrane</keyword>
<dbReference type="SMART" id="SM00918">
    <property type="entry name" value="Lig_chan-Glu_bd"/>
    <property type="match status" value="1"/>
</dbReference>
<feature type="transmembrane region" description="Helical" evidence="20">
    <location>
        <begin position="547"/>
        <end position="575"/>
    </location>
</feature>
<evidence type="ECO:0000256" key="13">
    <source>
        <dbReference type="ARBA" id="ARBA00023286"/>
    </source>
</evidence>
<dbReference type="CDD" id="cd06382">
    <property type="entry name" value="PBP1_iGluR_Kainate"/>
    <property type="match status" value="1"/>
</dbReference>
<dbReference type="Pfam" id="PF00060">
    <property type="entry name" value="Lig_chan"/>
    <property type="match status" value="1"/>
</dbReference>
<keyword evidence="10" id="KW-0675">Receptor</keyword>
<dbReference type="SUPFAM" id="SSF81324">
    <property type="entry name" value="Voltage-gated potassium channels"/>
    <property type="match status" value="1"/>
</dbReference>
<feature type="disulfide bond" evidence="18">
    <location>
        <begin position="745"/>
        <end position="803"/>
    </location>
</feature>
<evidence type="ECO:0000256" key="21">
    <source>
        <dbReference type="SAM" id="SignalP"/>
    </source>
</evidence>
<evidence type="ECO:0000313" key="24">
    <source>
        <dbReference type="Proteomes" id="UP000694846"/>
    </source>
</evidence>
<feature type="binding site" evidence="16">
    <location>
        <position position="518"/>
    </location>
    <ligand>
        <name>L-glutamate</name>
        <dbReference type="ChEBI" id="CHEBI:29985"/>
    </ligand>
</feature>
<dbReference type="PRINTS" id="PR00177">
    <property type="entry name" value="NMDARECEPTOR"/>
</dbReference>
<dbReference type="GO" id="GO:0038023">
    <property type="term" value="F:signaling receptor activity"/>
    <property type="evidence" value="ECO:0007669"/>
    <property type="project" value="InterPro"/>
</dbReference>
<dbReference type="OrthoDB" id="5984008at2759"/>
<dbReference type="PANTHER" id="PTHR18966">
    <property type="entry name" value="IONOTROPIC GLUTAMATE RECEPTOR"/>
    <property type="match status" value="1"/>
</dbReference>
<dbReference type="GeneID" id="112691603"/>
<organism evidence="24 25">
    <name type="scientific">Sipha flava</name>
    <name type="common">yellow sugarcane aphid</name>
    <dbReference type="NCBI Taxonomy" id="143950"/>
    <lineage>
        <taxon>Eukaryota</taxon>
        <taxon>Metazoa</taxon>
        <taxon>Ecdysozoa</taxon>
        <taxon>Arthropoda</taxon>
        <taxon>Hexapoda</taxon>
        <taxon>Insecta</taxon>
        <taxon>Pterygota</taxon>
        <taxon>Neoptera</taxon>
        <taxon>Paraneoptera</taxon>
        <taxon>Hemiptera</taxon>
        <taxon>Sternorrhyncha</taxon>
        <taxon>Aphidomorpha</taxon>
        <taxon>Aphidoidea</taxon>
        <taxon>Aphididae</taxon>
        <taxon>Sipha</taxon>
    </lineage>
</organism>
<evidence type="ECO:0000313" key="25">
    <source>
        <dbReference type="RefSeq" id="XP_025421702.1"/>
    </source>
</evidence>
<dbReference type="InterPro" id="IPR019594">
    <property type="entry name" value="Glu/Gly-bd"/>
</dbReference>
<feature type="region of interest" description="Disordered" evidence="19">
    <location>
        <begin position="872"/>
        <end position="908"/>
    </location>
</feature>
<evidence type="ECO:0000256" key="18">
    <source>
        <dbReference type="PIRSR" id="PIRSR601508-3"/>
    </source>
</evidence>
<name>A0A8B8GGH2_9HEMI</name>
<feature type="chain" id="PRO_5034950309" evidence="21">
    <location>
        <begin position="27"/>
        <end position="908"/>
    </location>
</feature>
<keyword evidence="5 20" id="KW-0812">Transmembrane</keyword>
<evidence type="ECO:0000256" key="2">
    <source>
        <dbReference type="ARBA" id="ARBA00008685"/>
    </source>
</evidence>
<feature type="binding site" evidence="16">
    <location>
        <position position="685"/>
    </location>
    <ligand>
        <name>L-glutamate</name>
        <dbReference type="ChEBI" id="CHEBI:29985"/>
    </ligand>
</feature>
<dbReference type="SMART" id="SM00079">
    <property type="entry name" value="PBPe"/>
    <property type="match status" value="1"/>
</dbReference>
<feature type="binding site" evidence="16">
    <location>
        <position position="513"/>
    </location>
    <ligand>
        <name>L-glutamate</name>
        <dbReference type="ChEBI" id="CHEBI:29985"/>
    </ligand>
</feature>
<evidence type="ECO:0000256" key="11">
    <source>
        <dbReference type="ARBA" id="ARBA00023180"/>
    </source>
</evidence>
<evidence type="ECO:0000256" key="6">
    <source>
        <dbReference type="ARBA" id="ARBA00022989"/>
    </source>
</evidence>
<proteinExistence type="inferred from homology"/>
<keyword evidence="9 20" id="KW-0472">Membrane</keyword>
<feature type="site" description="Interaction with the cone snail toxin Con-ikot-ikot" evidence="17">
    <location>
        <position position="691"/>
    </location>
</feature>
<sequence>MDRVVGRLLPIAVVVVLTFTGRRCAAGDTTITLGILYNDENTMLETAFKSSVDVAKAKIAAGGVKLDVVSKIVPLYDSFETQHFVCEMLTNGVSGVFGPSAGDTAPIVQSICDYKEIPHIQTRWDINQKRGSCQINLYPHPSTLAEAFIDLITALNWQSFTIIYENNDSLMQITNILKSPPTTHPIRIRQLSPGPNYRKELREIKDSGETKILLDCSFNILSDVLFQAQQVGLMGSEHNFIIASLDMHTLDLDSFKYSGTNITGMRLVRPLDNEFRNIVSQWTDNMSPLEPDDKVVIPETIQLESALIYDAVQLFTTTIYNLSKEFEISEMPTPCNSSLSWKHGFTLINHMKMAKDFKGLTGKIKFDQEGFRTDIELELVDLTQNGLRVTGTWNAKTGINVSTGIVSETTTVGQEFDLRNMSFIVITALTQPYGMVKLSSNTLEGNDRYEGFGIDLIKELSEMSGFNYTFIIQEDSNSGYKDEKTKKWSGMIGEVIDGVIIDHRADLAVADITITRQREHDVDFTSPFMNLGISILYKKSTKSSPSLFSFLAPFSSFVWLWVITAYCGVSVLLFIMARISPYEWTNPYPCIEEPEYLENQFSLSNAFWFTIGSLMQQGSDIAPIAVSTRLVAGIWWFFTLIMVSSYTANLAAFLTVESVTEPFKNVEDLVNNQNVIKYGLKQKGSTEEYFKESTNPTYKKIYNTVQNNPPLYMANNEMGVDTVLREDYAFFMESTSIEYVVERNCRLAQVGGLLDNKGYGIVMKKNASFRNVLSANILRLQEKGRLTALKNKWWKEKRGGGACQDTENTEASELSMKNVGGVFIVLCSGVGVAAILAALEMFWTLWKTTSKEKVSFKSEFKDELKFIAKCRGSTKPARKKQNSSADNSKATGSNQYINNSDRHYGYES</sequence>
<evidence type="ECO:0000256" key="9">
    <source>
        <dbReference type="ARBA" id="ARBA00023136"/>
    </source>
</evidence>
<protein>
    <submittedName>
        <fullName evidence="25">Glutamate receptor ionotropic, kainate 3-like isoform X1</fullName>
    </submittedName>
</protein>
<keyword evidence="11" id="KW-0325">Glycoprotein</keyword>
<dbReference type="InterPro" id="IPR001320">
    <property type="entry name" value="Iontro_rcpt_C"/>
</dbReference>
<dbReference type="InterPro" id="IPR028082">
    <property type="entry name" value="Peripla_BP_I"/>
</dbReference>
<dbReference type="Pfam" id="PF01094">
    <property type="entry name" value="ANF_receptor"/>
    <property type="match status" value="1"/>
</dbReference>
<dbReference type="SUPFAM" id="SSF53822">
    <property type="entry name" value="Periplasmic binding protein-like I"/>
    <property type="match status" value="1"/>
</dbReference>
<feature type="signal peptide" evidence="21">
    <location>
        <begin position="1"/>
        <end position="26"/>
    </location>
</feature>
<dbReference type="Gene3D" id="3.40.190.10">
    <property type="entry name" value="Periplasmic binding protein-like II"/>
    <property type="match status" value="2"/>
</dbReference>
<evidence type="ECO:0000256" key="10">
    <source>
        <dbReference type="ARBA" id="ARBA00023170"/>
    </source>
</evidence>
<evidence type="ECO:0000256" key="3">
    <source>
        <dbReference type="ARBA" id="ARBA00022448"/>
    </source>
</evidence>
<evidence type="ECO:0000256" key="5">
    <source>
        <dbReference type="ARBA" id="ARBA00022692"/>
    </source>
</evidence>
<dbReference type="GO" id="GO:0015276">
    <property type="term" value="F:ligand-gated monoatomic ion channel activity"/>
    <property type="evidence" value="ECO:0007669"/>
    <property type="project" value="InterPro"/>
</dbReference>
<keyword evidence="3" id="KW-0813">Transport</keyword>
<dbReference type="SUPFAM" id="SSF53850">
    <property type="entry name" value="Periplasmic binding protein-like II"/>
    <property type="match status" value="1"/>
</dbReference>
<feature type="binding site" evidence="16">
    <location>
        <position position="733"/>
    </location>
    <ligand>
        <name>L-glutamate</name>
        <dbReference type="ChEBI" id="CHEBI:29985"/>
    </ligand>
</feature>
<keyword evidence="12" id="KW-0628">Postsynaptic cell membrane</keyword>
<dbReference type="RefSeq" id="XP_025421702.1">
    <property type="nucleotide sequence ID" value="XM_025565917.1"/>
</dbReference>
<evidence type="ECO:0000259" key="23">
    <source>
        <dbReference type="SMART" id="SM00918"/>
    </source>
</evidence>
<dbReference type="Proteomes" id="UP000694846">
    <property type="component" value="Unplaced"/>
</dbReference>